<organism evidence="1 2">
    <name type="scientific">Shewanella maritima</name>
    <dbReference type="NCBI Taxonomy" id="2520507"/>
    <lineage>
        <taxon>Bacteria</taxon>
        <taxon>Pseudomonadati</taxon>
        <taxon>Pseudomonadota</taxon>
        <taxon>Gammaproteobacteria</taxon>
        <taxon>Alteromonadales</taxon>
        <taxon>Shewanellaceae</taxon>
        <taxon>Shewanella</taxon>
    </lineage>
</organism>
<dbReference type="OrthoDB" id="6272345at2"/>
<evidence type="ECO:0000313" key="2">
    <source>
        <dbReference type="Proteomes" id="UP000291106"/>
    </source>
</evidence>
<accession>A0A411PHN3</accession>
<evidence type="ECO:0000313" key="1">
    <source>
        <dbReference type="EMBL" id="QBF83107.1"/>
    </source>
</evidence>
<keyword evidence="2" id="KW-1185">Reference proteome</keyword>
<reference evidence="1 2" key="1">
    <citation type="submission" date="2019-02" db="EMBL/GenBank/DDBJ databases">
        <title>Shewanella sp. D4-2 isolated from Dokdo Island.</title>
        <authorList>
            <person name="Baek K."/>
        </authorList>
    </citation>
    <scope>NUCLEOTIDE SEQUENCE [LARGE SCALE GENOMIC DNA]</scope>
    <source>
        <strain evidence="1 2">D4-2</strain>
    </source>
</reference>
<dbReference type="EMBL" id="CP036200">
    <property type="protein sequence ID" value="QBF83107.1"/>
    <property type="molecule type" value="Genomic_DNA"/>
</dbReference>
<protein>
    <submittedName>
        <fullName evidence="1">Uncharacterized protein</fullName>
    </submittedName>
</protein>
<gene>
    <name evidence="1" type="ORF">EXU30_10680</name>
</gene>
<dbReference type="KEGG" id="smai:EXU30_10680"/>
<dbReference type="Proteomes" id="UP000291106">
    <property type="component" value="Chromosome"/>
</dbReference>
<dbReference type="AlphaFoldDB" id="A0A411PHN3"/>
<proteinExistence type="predicted"/>
<dbReference type="RefSeq" id="WP_130599899.1">
    <property type="nucleotide sequence ID" value="NZ_CP036200.1"/>
</dbReference>
<sequence length="239" mass="24907">MSIQDSWSWLQSTMSFSIGSNVDEVSAASEQQSADEFTGILQQAAVSQSMSRMVSVDVPESLSSVSSFSVSAIQQQLLSEVGLADLNSLSLNVSDAVISELQQGFLMSLQTSMVQSAISNNVAATTDAEQQAESGDGLDSFATYAFGDDGLNAQDAIDTLNVLNHTPIVSSVYQGLTGKEVSPAANVVGSALYAGPMAAGATAVELGVDYFNQNHSTGLWSAMSSMFSEQAASDNANNE</sequence>
<name>A0A411PHN3_9GAMM</name>